<proteinExistence type="predicted"/>
<evidence type="ECO:0000313" key="1">
    <source>
        <dbReference type="EMBL" id="MBB4036950.1"/>
    </source>
</evidence>
<reference evidence="1 2" key="1">
    <citation type="submission" date="2020-08" db="EMBL/GenBank/DDBJ databases">
        <title>Genomic Encyclopedia of Type Strains, Phase IV (KMG-IV): sequencing the most valuable type-strain genomes for metagenomic binning, comparative biology and taxonomic classification.</title>
        <authorList>
            <person name="Goeker M."/>
        </authorList>
    </citation>
    <scope>NUCLEOTIDE SEQUENCE [LARGE SCALE GENOMIC DNA]</scope>
    <source>
        <strain evidence="1 2">DSM 104969</strain>
    </source>
</reference>
<comment type="caution">
    <text evidence="1">The sequence shown here is derived from an EMBL/GenBank/DDBJ whole genome shotgun (WGS) entry which is preliminary data.</text>
</comment>
<evidence type="ECO:0000313" key="2">
    <source>
        <dbReference type="Proteomes" id="UP000555103"/>
    </source>
</evidence>
<dbReference type="AlphaFoldDB" id="A0A840CLT2"/>
<gene>
    <name evidence="1" type="ORF">GGR21_002864</name>
</gene>
<sequence length="52" mass="5457">MAHPSCDPLQAQGLNQINSPAAQAVFGFTPLSPDGCPHFGLMPPGGRLTRVR</sequence>
<keyword evidence="2" id="KW-1185">Reference proteome</keyword>
<accession>A0A840CLT2</accession>
<name>A0A840CLT2_9BACT</name>
<dbReference type="RefSeq" id="WP_183307832.1">
    <property type="nucleotide sequence ID" value="NZ_JACIEP010000010.1"/>
</dbReference>
<dbReference type="Proteomes" id="UP000555103">
    <property type="component" value="Unassembled WGS sequence"/>
</dbReference>
<dbReference type="EMBL" id="JACIEP010000010">
    <property type="protein sequence ID" value="MBB4036950.1"/>
    <property type="molecule type" value="Genomic_DNA"/>
</dbReference>
<protein>
    <submittedName>
        <fullName evidence="1">Uncharacterized protein</fullName>
    </submittedName>
</protein>
<organism evidence="1 2">
    <name type="scientific">Dysgonomonas hofstadii</name>
    <dbReference type="NCBI Taxonomy" id="637886"/>
    <lineage>
        <taxon>Bacteria</taxon>
        <taxon>Pseudomonadati</taxon>
        <taxon>Bacteroidota</taxon>
        <taxon>Bacteroidia</taxon>
        <taxon>Bacteroidales</taxon>
        <taxon>Dysgonomonadaceae</taxon>
        <taxon>Dysgonomonas</taxon>
    </lineage>
</organism>